<evidence type="ECO:0000313" key="3">
    <source>
        <dbReference type="Proteomes" id="UP001176941"/>
    </source>
</evidence>
<sequence length="534" mass="56421">MKMSGLALPTRSQQPGRCLPFPATGQHPKIPRGPCAAPLPPDRPALSQPRREPHGSFVNRRRPAFPGSGPWAARGQAAGLCCLPARRSGGDPASVGPAPHPHSQGPARPLRGLCPSAGTPPWEPAVLGEPWPPLPVRTSCRPSRAVRLSIRTPGLDAPGGHQASPEDPGGRRGAWEPEGLPGAALPANHTTLSPPPKQEPAPPATWAPRRRGYACGHPSRRSGNPWGRGVPGWQQGYVPATFRCRRWADPGHPRPATRLPPLPAGMPLAQPRPRQARPSSCLPAAPVSPSLGSREPATRRLLGLSPSTFKRPAPRRHGWFLLRVQCTQCGGDCRAEHIFPAAGGDRLALAQELLCPACGRLRGLLGTSIHQGQTNRSCQKPDLGTEAPPWRCVQTGHRGQCPRSHAAGTPFEDEVLGVRSLDQSFLGTTHVIGIDKLSAAGVPSGTPLGGGPAHCPARLPRRTHSSGGGPQTLSIRPTQGGRFCSFWRESQASMDWGHGADAVTPSARAAQGLIPPRNVPAPGLAWGLTPDTRE</sequence>
<organism evidence="2 3">
    <name type="scientific">Rangifer tarandus platyrhynchus</name>
    <name type="common">Svalbard reindeer</name>
    <dbReference type="NCBI Taxonomy" id="3082113"/>
    <lineage>
        <taxon>Eukaryota</taxon>
        <taxon>Metazoa</taxon>
        <taxon>Chordata</taxon>
        <taxon>Craniata</taxon>
        <taxon>Vertebrata</taxon>
        <taxon>Euteleostomi</taxon>
        <taxon>Mammalia</taxon>
        <taxon>Eutheria</taxon>
        <taxon>Laurasiatheria</taxon>
        <taxon>Artiodactyla</taxon>
        <taxon>Ruminantia</taxon>
        <taxon>Pecora</taxon>
        <taxon>Cervidae</taxon>
        <taxon>Odocoileinae</taxon>
        <taxon>Rangifer</taxon>
    </lineage>
</organism>
<feature type="region of interest" description="Disordered" evidence="1">
    <location>
        <begin position="248"/>
        <end position="297"/>
    </location>
</feature>
<reference evidence="2" key="1">
    <citation type="submission" date="2023-04" db="EMBL/GenBank/DDBJ databases">
        <authorList>
            <consortium name="ELIXIR-Norway"/>
        </authorList>
    </citation>
    <scope>NUCLEOTIDE SEQUENCE [LARGE SCALE GENOMIC DNA]</scope>
</reference>
<protein>
    <submittedName>
        <fullName evidence="2">Uncharacterized protein</fullName>
    </submittedName>
</protein>
<name>A0ABN8YEZ7_RANTA</name>
<gene>
    <name evidence="2" type="ORF">MRATA1EN1_LOCUS8946</name>
</gene>
<proteinExistence type="predicted"/>
<evidence type="ECO:0000256" key="1">
    <source>
        <dbReference type="SAM" id="MobiDB-lite"/>
    </source>
</evidence>
<dbReference type="EMBL" id="OX459955">
    <property type="protein sequence ID" value="CAI9159984.1"/>
    <property type="molecule type" value="Genomic_DNA"/>
</dbReference>
<feature type="region of interest" description="Disordered" evidence="1">
    <location>
        <begin position="447"/>
        <end position="479"/>
    </location>
</feature>
<feature type="region of interest" description="Disordered" evidence="1">
    <location>
        <begin position="1"/>
        <end position="121"/>
    </location>
</feature>
<feature type="compositionally biased region" description="Low complexity" evidence="1">
    <location>
        <begin position="269"/>
        <end position="280"/>
    </location>
</feature>
<feature type="region of interest" description="Disordered" evidence="1">
    <location>
        <begin position="148"/>
        <end position="231"/>
    </location>
</feature>
<feature type="region of interest" description="Disordered" evidence="1">
    <location>
        <begin position="512"/>
        <end position="534"/>
    </location>
</feature>
<accession>A0ABN8YEZ7</accession>
<dbReference type="Proteomes" id="UP001176941">
    <property type="component" value="Chromosome 19"/>
</dbReference>
<evidence type="ECO:0000313" key="2">
    <source>
        <dbReference type="EMBL" id="CAI9159984.1"/>
    </source>
</evidence>
<feature type="compositionally biased region" description="Pro residues" evidence="1">
    <location>
        <begin position="193"/>
        <end position="205"/>
    </location>
</feature>
<keyword evidence="3" id="KW-1185">Reference proteome</keyword>